<evidence type="ECO:0000313" key="3">
    <source>
        <dbReference type="EMBL" id="KAK2769421.1"/>
    </source>
</evidence>
<name>A0AAD9YIB5_COLKA</name>
<dbReference type="PANTHER" id="PTHR10622">
    <property type="entry name" value="HET DOMAIN-CONTAINING PROTEIN"/>
    <property type="match status" value="1"/>
</dbReference>
<comment type="caution">
    <text evidence="3">The sequence shown here is derived from an EMBL/GenBank/DDBJ whole genome shotgun (WGS) entry which is preliminary data.</text>
</comment>
<accession>A0AAD9YIB5</accession>
<organism evidence="3 4">
    <name type="scientific">Colletotrichum kahawae</name>
    <name type="common">Coffee berry disease fungus</name>
    <dbReference type="NCBI Taxonomy" id="34407"/>
    <lineage>
        <taxon>Eukaryota</taxon>
        <taxon>Fungi</taxon>
        <taxon>Dikarya</taxon>
        <taxon>Ascomycota</taxon>
        <taxon>Pezizomycotina</taxon>
        <taxon>Sordariomycetes</taxon>
        <taxon>Hypocreomycetidae</taxon>
        <taxon>Glomerellales</taxon>
        <taxon>Glomerellaceae</taxon>
        <taxon>Colletotrichum</taxon>
        <taxon>Colletotrichum gloeosporioides species complex</taxon>
    </lineage>
</organism>
<keyword evidence="4" id="KW-1185">Reference proteome</keyword>
<dbReference type="Pfam" id="PF06985">
    <property type="entry name" value="HET"/>
    <property type="match status" value="1"/>
</dbReference>
<dbReference type="Pfam" id="PF26640">
    <property type="entry name" value="DUF8212"/>
    <property type="match status" value="1"/>
</dbReference>
<gene>
    <name evidence="3" type="ORF">CKAH01_01028</name>
</gene>
<proteinExistence type="predicted"/>
<dbReference type="Proteomes" id="UP001281614">
    <property type="component" value="Unassembled WGS sequence"/>
</dbReference>
<dbReference type="PANTHER" id="PTHR10622:SF10">
    <property type="entry name" value="HET DOMAIN-CONTAINING PROTEIN"/>
    <property type="match status" value="1"/>
</dbReference>
<dbReference type="EMBL" id="VYYT01000112">
    <property type="protein sequence ID" value="KAK2769421.1"/>
    <property type="molecule type" value="Genomic_DNA"/>
</dbReference>
<sequence length="407" mass="46443">MRLLNARTVVVEDFSAKQVPPYAILSHTWEDGEVTLQDMERQAASAKAGYAKIRDSCEQTLRDKLEYISVDTCCIDKTSSAELSEAINAMFRWYQDSTMCYAFLSDVPSDTNFDESSPFATSRWFTRGWTLQELLAPAKLDFYSNSWDHLGSKADLGKAISSIARIDEAFLRGRPIIEASIAARMSWAARRETSREEDRSYSLLGLFEVHIPLLYGEGGRNAFFLLQEELIRKSDDQSIFAWHSFNSTRQPLFWDFQPNTRNSSVLADSPSDFWNCSNIVTCNPIEGTLPYVLSNAGIQMKLPIVFKYEGTPPKRRAYVILWCRPEADYCNILTLPVLIEGDRCGRAFPVMRLVDRKEAISRSFNRKLYLETRQDHHATARSSYLEGRQASVFMLRSLPAGYRVESV</sequence>
<reference evidence="3" key="1">
    <citation type="submission" date="2023-02" db="EMBL/GenBank/DDBJ databases">
        <title>Colletotrichum kahawae CIFC_Que2 genome sequencing and assembly.</title>
        <authorList>
            <person name="Baroncelli R."/>
        </authorList>
    </citation>
    <scope>NUCLEOTIDE SEQUENCE</scope>
    <source>
        <strain evidence="3">CIFC_Que2</strain>
    </source>
</reference>
<evidence type="ECO:0000259" key="2">
    <source>
        <dbReference type="Pfam" id="PF26640"/>
    </source>
</evidence>
<evidence type="ECO:0000259" key="1">
    <source>
        <dbReference type="Pfam" id="PF06985"/>
    </source>
</evidence>
<dbReference type="InterPro" id="IPR058525">
    <property type="entry name" value="DUF8212"/>
</dbReference>
<feature type="domain" description="Heterokaryon incompatibility" evidence="1">
    <location>
        <begin position="22"/>
        <end position="111"/>
    </location>
</feature>
<dbReference type="InterPro" id="IPR010730">
    <property type="entry name" value="HET"/>
</dbReference>
<dbReference type="AlphaFoldDB" id="A0AAD9YIB5"/>
<protein>
    <submittedName>
        <fullName evidence="3">Het domain protein</fullName>
    </submittedName>
</protein>
<evidence type="ECO:0000313" key="4">
    <source>
        <dbReference type="Proteomes" id="UP001281614"/>
    </source>
</evidence>
<feature type="domain" description="DUF8212" evidence="2">
    <location>
        <begin position="222"/>
        <end position="283"/>
    </location>
</feature>